<comment type="caution">
    <text evidence="3">The sequence shown here is derived from an EMBL/GenBank/DDBJ whole genome shotgun (WGS) entry which is preliminary data.</text>
</comment>
<dbReference type="PANTHER" id="PTHR42648:SF28">
    <property type="entry name" value="TRANSPOSON-ENCODED PROTEIN WITH RIBONUCLEASE H-LIKE AND RETROVIRUS ZINC FINGER-LIKE DOMAINS"/>
    <property type="match status" value="1"/>
</dbReference>
<protein>
    <submittedName>
        <fullName evidence="3">Gag-Pol</fullName>
    </submittedName>
</protein>
<feature type="domain" description="GAG-pre-integrase" evidence="2">
    <location>
        <begin position="3"/>
        <end position="67"/>
    </location>
</feature>
<proteinExistence type="predicted"/>
<reference evidence="3 4" key="1">
    <citation type="submission" date="2019-08" db="EMBL/GenBank/DDBJ databases">
        <title>Draft genome sequences of two oriental melons (Cucumis melo L. var makuwa).</title>
        <authorList>
            <person name="Kwon S.-Y."/>
        </authorList>
    </citation>
    <scope>NUCLEOTIDE SEQUENCE [LARGE SCALE GENOMIC DNA]</scope>
    <source>
        <strain evidence="4">cv. Chang Bougi</strain>
        <tissue evidence="3">Leaf</tissue>
    </source>
</reference>
<evidence type="ECO:0000256" key="1">
    <source>
        <dbReference type="SAM" id="MobiDB-lite"/>
    </source>
</evidence>
<feature type="region of interest" description="Disordered" evidence="1">
    <location>
        <begin position="1"/>
        <end position="20"/>
    </location>
</feature>
<gene>
    <name evidence="3" type="ORF">E5676_scaffold443G00530</name>
</gene>
<dbReference type="EMBL" id="SSTD01006964">
    <property type="protein sequence ID" value="TYK19413.1"/>
    <property type="molecule type" value="Genomic_DNA"/>
</dbReference>
<evidence type="ECO:0000313" key="3">
    <source>
        <dbReference type="EMBL" id="TYK19413.1"/>
    </source>
</evidence>
<dbReference type="InterPro" id="IPR039537">
    <property type="entry name" value="Retrotran_Ty1/copia-like"/>
</dbReference>
<feature type="compositionally biased region" description="Low complexity" evidence="1">
    <location>
        <begin position="9"/>
        <end position="20"/>
    </location>
</feature>
<accession>A0A5D3D7F0</accession>
<organism evidence="3 4">
    <name type="scientific">Cucumis melo var. makuwa</name>
    <name type="common">Oriental melon</name>
    <dbReference type="NCBI Taxonomy" id="1194695"/>
    <lineage>
        <taxon>Eukaryota</taxon>
        <taxon>Viridiplantae</taxon>
        <taxon>Streptophyta</taxon>
        <taxon>Embryophyta</taxon>
        <taxon>Tracheophyta</taxon>
        <taxon>Spermatophyta</taxon>
        <taxon>Magnoliopsida</taxon>
        <taxon>eudicotyledons</taxon>
        <taxon>Gunneridae</taxon>
        <taxon>Pentapetalae</taxon>
        <taxon>rosids</taxon>
        <taxon>fabids</taxon>
        <taxon>Cucurbitales</taxon>
        <taxon>Cucurbitaceae</taxon>
        <taxon>Benincaseae</taxon>
        <taxon>Cucumis</taxon>
    </lineage>
</organism>
<name>A0A5D3D7F0_CUCMM</name>
<dbReference type="Proteomes" id="UP000321947">
    <property type="component" value="Unassembled WGS sequence"/>
</dbReference>
<evidence type="ECO:0000259" key="2">
    <source>
        <dbReference type="Pfam" id="PF13976"/>
    </source>
</evidence>
<evidence type="ECO:0000313" key="4">
    <source>
        <dbReference type="Proteomes" id="UP000321947"/>
    </source>
</evidence>
<dbReference type="AlphaFoldDB" id="A0A5D3D7F0"/>
<dbReference type="PANTHER" id="PTHR42648">
    <property type="entry name" value="TRANSPOSASE, PUTATIVE-RELATED"/>
    <property type="match status" value="1"/>
</dbReference>
<dbReference type="InterPro" id="IPR025724">
    <property type="entry name" value="GAG-pre-integrase_dom"/>
</dbReference>
<dbReference type="Pfam" id="PF13976">
    <property type="entry name" value="gag_pre-integrs"/>
    <property type="match status" value="1"/>
</dbReference>
<sequence>MLEGETLQEGEASVASSSSGENLSMMWQCKLGHMSKQGLKVLVEKNLLPGLNKVSLPFCEHCVTSKQHRLKFSTSSSRSKVILELVDSDVWQSPVTSLGGARYFVSFIDDHSRRC</sequence>